<dbReference type="AlphaFoldDB" id="A0A235EY28"/>
<dbReference type="Pfam" id="PF13711">
    <property type="entry name" value="DUF4160"/>
    <property type="match status" value="1"/>
</dbReference>
<sequence length="89" mass="10460">MPILSIFFGIVVRMWHDDHPPPHIHVEYQGFEALVDVTTGEVREGRLPSKAATLVREWCLRHQDELMQNWEHAQRFEPMERIPGADQDD</sequence>
<evidence type="ECO:0008006" key="3">
    <source>
        <dbReference type="Google" id="ProtNLM"/>
    </source>
</evidence>
<comment type="caution">
    <text evidence="1">The sequence shown here is derived from an EMBL/GenBank/DDBJ whole genome shotgun (WGS) entry which is preliminary data.</text>
</comment>
<keyword evidence="2" id="KW-1185">Reference proteome</keyword>
<evidence type="ECO:0000313" key="2">
    <source>
        <dbReference type="Proteomes" id="UP000215181"/>
    </source>
</evidence>
<dbReference type="InterPro" id="IPR025427">
    <property type="entry name" value="DUF4160"/>
</dbReference>
<proteinExistence type="predicted"/>
<dbReference type="RefSeq" id="WP_094269086.1">
    <property type="nucleotide sequence ID" value="NZ_NOIH01000015.1"/>
</dbReference>
<protein>
    <recommendedName>
        <fullName evidence="3">Transcriptional regulator</fullName>
    </recommendedName>
</protein>
<name>A0A235EY28_9RHOO</name>
<organism evidence="1 2">
    <name type="scientific">Thauera propionica</name>
    <dbReference type="NCBI Taxonomy" id="2019431"/>
    <lineage>
        <taxon>Bacteria</taxon>
        <taxon>Pseudomonadati</taxon>
        <taxon>Pseudomonadota</taxon>
        <taxon>Betaproteobacteria</taxon>
        <taxon>Rhodocyclales</taxon>
        <taxon>Zoogloeaceae</taxon>
        <taxon>Thauera</taxon>
    </lineage>
</organism>
<dbReference type="Proteomes" id="UP000215181">
    <property type="component" value="Unassembled WGS sequence"/>
</dbReference>
<reference evidence="1 2" key="1">
    <citation type="submission" date="2017-07" db="EMBL/GenBank/DDBJ databases">
        <title>Thauera sp. KNDSS-Mac4 genome sequence and assembly.</title>
        <authorList>
            <person name="Mayilraj S."/>
        </authorList>
    </citation>
    <scope>NUCLEOTIDE SEQUENCE [LARGE SCALE GENOMIC DNA]</scope>
    <source>
        <strain evidence="1 2">KNDSS-Mac4</strain>
    </source>
</reference>
<dbReference type="EMBL" id="NOIH01000015">
    <property type="protein sequence ID" value="OYD53345.1"/>
    <property type="molecule type" value="Genomic_DNA"/>
</dbReference>
<accession>A0A235EY28</accession>
<dbReference type="OrthoDB" id="122670at2"/>
<gene>
    <name evidence="1" type="ORF">CGK74_14180</name>
</gene>
<evidence type="ECO:0000313" key="1">
    <source>
        <dbReference type="EMBL" id="OYD53345.1"/>
    </source>
</evidence>